<dbReference type="InterPro" id="IPR050985">
    <property type="entry name" value="Alpha-glycosidase_related"/>
</dbReference>
<comment type="similarity">
    <text evidence="5">Belongs to the glycosyl hydrolase.</text>
</comment>
<keyword evidence="4 5" id="KW-0326">Glycosidase</keyword>
<dbReference type="PIRSF" id="PIRSF005536">
    <property type="entry name" value="Agal"/>
    <property type="match status" value="1"/>
</dbReference>
<dbReference type="Pfam" id="PF16875">
    <property type="entry name" value="Glyco_hydro_36N"/>
    <property type="match status" value="1"/>
</dbReference>
<gene>
    <name evidence="9" type="ORF">NEH16_02865</name>
</gene>
<dbReference type="InterPro" id="IPR031704">
    <property type="entry name" value="Glyco_hydro_36_N"/>
</dbReference>
<feature type="domain" description="Glycosyl hydrolase family 36 N-terminal" evidence="8">
    <location>
        <begin position="20"/>
        <end position="232"/>
    </location>
</feature>
<feature type="compositionally biased region" description="Basic and acidic residues" evidence="6">
    <location>
        <begin position="165"/>
        <end position="176"/>
    </location>
</feature>
<dbReference type="GO" id="GO:0004557">
    <property type="term" value="F:alpha-galactosidase activity"/>
    <property type="evidence" value="ECO:0007669"/>
    <property type="project" value="UniProtKB-EC"/>
</dbReference>
<name>A0ABY6PN67_9ACTN</name>
<evidence type="ECO:0000259" key="8">
    <source>
        <dbReference type="Pfam" id="PF16875"/>
    </source>
</evidence>
<dbReference type="InterPro" id="IPR038417">
    <property type="entry name" value="Alpga-gal_N_sf"/>
</dbReference>
<dbReference type="EMBL" id="CP098740">
    <property type="protein sequence ID" value="UZK53206.1"/>
    <property type="molecule type" value="Genomic_DNA"/>
</dbReference>
<dbReference type="InterPro" id="IPR002252">
    <property type="entry name" value="Glyco_hydro_36"/>
</dbReference>
<dbReference type="Gene3D" id="3.20.20.70">
    <property type="entry name" value="Aldolase class I"/>
    <property type="match status" value="1"/>
</dbReference>
<dbReference type="RefSeq" id="WP_265538915.1">
    <property type="nucleotide sequence ID" value="NZ_CP098740.1"/>
</dbReference>
<evidence type="ECO:0000313" key="10">
    <source>
        <dbReference type="Proteomes" id="UP001164963"/>
    </source>
</evidence>
<dbReference type="InterPro" id="IPR013780">
    <property type="entry name" value="Glyco_hydro_b"/>
</dbReference>
<comment type="catalytic activity">
    <reaction evidence="1 5">
        <text>Hydrolysis of terminal, non-reducing alpha-D-galactose residues in alpha-D-galactosides, including galactose oligosaccharides, galactomannans and galactolipids.</text>
        <dbReference type="EC" id="3.2.1.22"/>
    </reaction>
</comment>
<evidence type="ECO:0000259" key="7">
    <source>
        <dbReference type="Pfam" id="PF16874"/>
    </source>
</evidence>
<proteinExistence type="inferred from homology"/>
<evidence type="ECO:0000256" key="2">
    <source>
        <dbReference type="ARBA" id="ARBA00012755"/>
    </source>
</evidence>
<dbReference type="InterPro" id="IPR013785">
    <property type="entry name" value="Aldolase_TIM"/>
</dbReference>
<feature type="region of interest" description="Disordered" evidence="6">
    <location>
        <begin position="634"/>
        <end position="658"/>
    </location>
</feature>
<organism evidence="9 10">
    <name type="scientific">Streptomyces drozdowiczii</name>
    <dbReference type="NCBI Taxonomy" id="202862"/>
    <lineage>
        <taxon>Bacteria</taxon>
        <taxon>Bacillati</taxon>
        <taxon>Actinomycetota</taxon>
        <taxon>Actinomycetes</taxon>
        <taxon>Kitasatosporales</taxon>
        <taxon>Streptomycetaceae</taxon>
        <taxon>Streptomyces</taxon>
    </lineage>
</organism>
<dbReference type="Gene3D" id="2.60.40.1180">
    <property type="entry name" value="Golgi alpha-mannosidase II"/>
    <property type="match status" value="1"/>
</dbReference>
<evidence type="ECO:0000256" key="1">
    <source>
        <dbReference type="ARBA" id="ARBA00001255"/>
    </source>
</evidence>
<dbReference type="PANTHER" id="PTHR43053">
    <property type="entry name" value="GLYCOSIDASE FAMILY 31"/>
    <property type="match status" value="1"/>
</dbReference>
<dbReference type="InterPro" id="IPR000111">
    <property type="entry name" value="Glyco_hydro_27/36_CS"/>
</dbReference>
<feature type="region of interest" description="Disordered" evidence="6">
    <location>
        <begin position="153"/>
        <end position="179"/>
    </location>
</feature>
<dbReference type="InterPro" id="IPR017853">
    <property type="entry name" value="GH"/>
</dbReference>
<evidence type="ECO:0000256" key="6">
    <source>
        <dbReference type="SAM" id="MobiDB-lite"/>
    </source>
</evidence>
<dbReference type="Gene3D" id="2.70.98.60">
    <property type="entry name" value="alpha-galactosidase from lactobacil brevis"/>
    <property type="match status" value="1"/>
</dbReference>
<evidence type="ECO:0000256" key="4">
    <source>
        <dbReference type="ARBA" id="ARBA00023295"/>
    </source>
</evidence>
<protein>
    <recommendedName>
        <fullName evidence="2 5">Alpha-galactosidase</fullName>
        <ecNumber evidence="2 5">3.2.1.22</ecNumber>
    </recommendedName>
</protein>
<dbReference type="InterPro" id="IPR031705">
    <property type="entry name" value="Glyco_hydro_36_C"/>
</dbReference>
<accession>A0ABY6PN67</accession>
<reference evidence="9" key="1">
    <citation type="journal article" date="2022" name="Front. Microbiol.">
        <title>Mirubactin C rescues the lethal effect of cell wall biosynthesis mutations in Bacillus subtilis.</title>
        <authorList>
            <person name="Kepplinger B."/>
            <person name="Wen X."/>
            <person name="Tyler A.R."/>
            <person name="Kim B.Y."/>
            <person name="Brown J."/>
            <person name="Banks P."/>
            <person name="Dashti Y."/>
            <person name="Mackenzie E.S."/>
            <person name="Wills C."/>
            <person name="Kawai Y."/>
            <person name="Waldron K.J."/>
            <person name="Allenby N.E.E."/>
            <person name="Wu L.J."/>
            <person name="Hall M.J."/>
            <person name="Errington J."/>
        </authorList>
    </citation>
    <scope>NUCLEOTIDE SEQUENCE</scope>
    <source>
        <strain evidence="9">MDA8-470</strain>
    </source>
</reference>
<keyword evidence="3 5" id="KW-0378">Hydrolase</keyword>
<sequence>MPIHLTAAGVSLVVDETDGRVLHWGRALSETTARTLGDTVTGTSLLPLNAQVHQGRPGLIGHRAGTAWSPSFTHARTVHVEGARITVRAEDPDSRLEWRAELELTPSGLLRLRHGLRNTGTDAYQLDELTPVLPIPSRAVEAMDFTGRWAKERQPQRHPLSHGTYLRESRRGRPGHDSPALLSVGTPGFGWDDGEVWSVHLAWSGNQRYYAERMPSTGCVIGTGELLLPGECALAPGEEYVTPWLCAAYSGSGLNGITPRFHDWLRARAHHPDPEVRPRPVVLNNWEATYFDHDPGRLMPLVERAAEAGVERFVLDDGWFLGRRDDTAGLGDWYVDPDVWPDGLGPLIEHVRAHGMEFGLWCEPEMANPDSRLLREHPDWALHAADRLPPDWRNQQVLDLCRPEVYAYLLERFDTLLSTYDIAYLKWDHNRDLVEPGHEGRAAVREQTTAAYRLLAELRGRHPGVEIESCASGGGRMDLGILEHTDRVWTSDCNDALERQEIQRGTNLLLPLELTGAHVGPTTCHSTGRTHTLAFRAATALFGHFGIEWDITSATDAERAELAEWVAAYKRHRTLLHTGRLFRHESPDDDAASLTAVVAPDGGEALLSYVQLTATRAEIPSRARFTGLAPEGVYRLTPVGPPPSGNGVRPTPRPSPEQAGITGEFLAHIGLELPRLHPESALVLHAVRTR</sequence>
<dbReference type="Pfam" id="PF02065">
    <property type="entry name" value="Melibiase"/>
    <property type="match status" value="1"/>
</dbReference>
<dbReference type="CDD" id="cd14791">
    <property type="entry name" value="GH36"/>
    <property type="match status" value="1"/>
</dbReference>
<dbReference type="Pfam" id="PF16874">
    <property type="entry name" value="Glyco_hydro_36C"/>
    <property type="match status" value="1"/>
</dbReference>
<dbReference type="PANTHER" id="PTHR43053:SF3">
    <property type="entry name" value="ALPHA-GALACTOSIDASE C-RELATED"/>
    <property type="match status" value="1"/>
</dbReference>
<evidence type="ECO:0000256" key="3">
    <source>
        <dbReference type="ARBA" id="ARBA00022801"/>
    </source>
</evidence>
<keyword evidence="10" id="KW-1185">Reference proteome</keyword>
<feature type="domain" description="Glycosyl hydrolase family 36 C-terminal" evidence="7">
    <location>
        <begin position="595"/>
        <end position="677"/>
    </location>
</feature>
<dbReference type="Proteomes" id="UP001164963">
    <property type="component" value="Chromosome"/>
</dbReference>
<dbReference type="PROSITE" id="PS00512">
    <property type="entry name" value="ALPHA_GALACTOSIDASE"/>
    <property type="match status" value="1"/>
</dbReference>
<dbReference type="PRINTS" id="PR00743">
    <property type="entry name" value="GLHYDRLASE36"/>
</dbReference>
<evidence type="ECO:0000313" key="9">
    <source>
        <dbReference type="EMBL" id="UZK53206.1"/>
    </source>
</evidence>
<dbReference type="SUPFAM" id="SSF51445">
    <property type="entry name" value="(Trans)glycosidases"/>
    <property type="match status" value="1"/>
</dbReference>
<evidence type="ECO:0000256" key="5">
    <source>
        <dbReference type="PIRNR" id="PIRNR005536"/>
    </source>
</evidence>
<dbReference type="EC" id="3.2.1.22" evidence="2 5"/>